<dbReference type="InterPro" id="IPR010400">
    <property type="entry name" value="PITH_dom"/>
</dbReference>
<dbReference type="OrthoDB" id="10250320at2759"/>
<dbReference type="Pfam" id="PF06201">
    <property type="entry name" value="PITH"/>
    <property type="match status" value="1"/>
</dbReference>
<keyword evidence="6" id="KW-1185">Reference proteome</keyword>
<name>A0A0N4ULQ8_DRAME</name>
<dbReference type="InterPro" id="IPR006671">
    <property type="entry name" value="Cyclin_N"/>
</dbReference>
<proteinExistence type="inferred from homology"/>
<dbReference type="Proteomes" id="UP000038040">
    <property type="component" value="Unplaced"/>
</dbReference>
<dbReference type="InterPro" id="IPR037047">
    <property type="entry name" value="PITH_dom_sf"/>
</dbReference>
<dbReference type="EMBL" id="UYYG01000071">
    <property type="protein sequence ID" value="VDN52661.1"/>
    <property type="molecule type" value="Genomic_DNA"/>
</dbReference>
<comment type="similarity">
    <text evidence="2">Belongs to the cyclin family.</text>
</comment>
<dbReference type="WBParaSite" id="DME_0000874301-mRNA-1">
    <property type="protein sequence ID" value="DME_0000874301-mRNA-1"/>
    <property type="gene ID" value="DME_0000874301"/>
</dbReference>
<dbReference type="PANTHER" id="PTHR14248">
    <property type="entry name" value="CYCLIN Y, ISOFORM A"/>
    <property type="match status" value="1"/>
</dbReference>
<reference evidence="7" key="1">
    <citation type="submission" date="2016-04" db="UniProtKB">
        <authorList>
            <consortium name="WormBaseParasite"/>
        </authorList>
    </citation>
    <scope>IDENTIFICATION</scope>
</reference>
<dbReference type="PROSITE" id="PS51532">
    <property type="entry name" value="PITH"/>
    <property type="match status" value="1"/>
</dbReference>
<dbReference type="GO" id="GO:0005737">
    <property type="term" value="C:cytoplasm"/>
    <property type="evidence" value="ECO:0007669"/>
    <property type="project" value="UniProtKB-ARBA"/>
</dbReference>
<evidence type="ECO:0000313" key="6">
    <source>
        <dbReference type="Proteomes" id="UP000274756"/>
    </source>
</evidence>
<protein>
    <submittedName>
        <fullName evidence="7">PITH domain-containing protein</fullName>
    </submittedName>
</protein>
<dbReference type="FunFam" id="1.10.472.10:FF:000123">
    <property type="entry name" value="Cyclin-Y-like protein 2"/>
    <property type="match status" value="1"/>
</dbReference>
<reference evidence="4 6" key="2">
    <citation type="submission" date="2018-11" db="EMBL/GenBank/DDBJ databases">
        <authorList>
            <consortium name="Pathogen Informatics"/>
        </authorList>
    </citation>
    <scope>NUCLEOTIDE SEQUENCE [LARGE SCALE GENOMIC DNA]</scope>
</reference>
<dbReference type="AlphaFoldDB" id="A0A0N4ULQ8"/>
<gene>
    <name evidence="4" type="ORF">DME_LOCUS2634</name>
</gene>
<dbReference type="Proteomes" id="UP000274756">
    <property type="component" value="Unassembled WGS sequence"/>
</dbReference>
<evidence type="ECO:0000313" key="4">
    <source>
        <dbReference type="EMBL" id="VDN52661.1"/>
    </source>
</evidence>
<evidence type="ECO:0000256" key="1">
    <source>
        <dbReference type="ARBA" id="ARBA00023127"/>
    </source>
</evidence>
<evidence type="ECO:0000313" key="5">
    <source>
        <dbReference type="Proteomes" id="UP000038040"/>
    </source>
</evidence>
<organism evidence="5 7">
    <name type="scientific">Dracunculus medinensis</name>
    <name type="common">Guinea worm</name>
    <dbReference type="NCBI Taxonomy" id="318479"/>
    <lineage>
        <taxon>Eukaryota</taxon>
        <taxon>Metazoa</taxon>
        <taxon>Ecdysozoa</taxon>
        <taxon>Nematoda</taxon>
        <taxon>Chromadorea</taxon>
        <taxon>Rhabditida</taxon>
        <taxon>Spirurina</taxon>
        <taxon>Dracunculoidea</taxon>
        <taxon>Dracunculidae</taxon>
        <taxon>Dracunculus</taxon>
    </lineage>
</organism>
<dbReference type="Pfam" id="PF00134">
    <property type="entry name" value="Cyclin_N"/>
    <property type="match status" value="1"/>
</dbReference>
<dbReference type="Gene3D" id="2.60.120.470">
    <property type="entry name" value="PITH domain"/>
    <property type="match status" value="1"/>
</dbReference>
<feature type="domain" description="PITH" evidence="3">
    <location>
        <begin position="362"/>
        <end position="534"/>
    </location>
</feature>
<sequence length="573" mass="66753">MGNHALCCLKNSSDSHRDKRIFDCGDCSNHQYINHTFPRENTSSNFLPHISERELPDEIGDDPSTHPMVRPTFMERSRSEMKLKENRRSCYILDCNKLTGFLLKKSNSCSTIFLDDSTISQPNLKNTIKCISLAIYYHIANRKNRTQERLMEIFEERLHPIIRDHVPIEFMTRDPDHRQIYRFIRTLFHAAQLNAECAIITLVYIERLLNYAEMDLCPSNWRRIVLGAIMLASKVWDDQAVWNVDYCQILRDTSVDDINELERQFLECLEFNINVPSSVYAKYYYELRTLAMANDLQLPLQPLYKERARKLEALSRMYEDKLQPDGRLINRRSFSAEKLFAKEYRSPMAHHQGNCFCEVSSIEQVPEGMRYVMNKHIDIDKVVVLNESVNGSGVKIFKDWEDRLDRSTYVESDVDEELLFNIPFRGNVKITGVILAGDLDSTHPASMKIFKDRPSMSFEDTSCKAEQEFSIKQDPYGHIDYALKATKFSSLTHLSIYFPTNFGAVNTRIYYIGLRGQYLSNIRQQASCYHYFCIAFQRECVCGLQIAITMYEARPMVKEHKNEFPDVVGRGVF</sequence>
<dbReference type="SMART" id="SM00385">
    <property type="entry name" value="CYCLIN"/>
    <property type="match status" value="1"/>
</dbReference>
<evidence type="ECO:0000259" key="3">
    <source>
        <dbReference type="PROSITE" id="PS51532"/>
    </source>
</evidence>
<dbReference type="InterPro" id="IPR013763">
    <property type="entry name" value="Cyclin-like_dom"/>
</dbReference>
<dbReference type="InterPro" id="IPR008979">
    <property type="entry name" value="Galactose-bd-like_sf"/>
</dbReference>
<evidence type="ECO:0000313" key="7">
    <source>
        <dbReference type="WBParaSite" id="DME_0000874301-mRNA-1"/>
    </source>
</evidence>
<accession>A0A0N4ULQ8</accession>
<dbReference type="SUPFAM" id="SSF49785">
    <property type="entry name" value="Galactose-binding domain-like"/>
    <property type="match status" value="1"/>
</dbReference>
<evidence type="ECO:0000256" key="2">
    <source>
        <dbReference type="RuleBase" id="RU000383"/>
    </source>
</evidence>
<keyword evidence="1 2" id="KW-0195">Cyclin</keyword>
<dbReference type="Gene3D" id="1.10.472.10">
    <property type="entry name" value="Cyclin-like"/>
    <property type="match status" value="1"/>
</dbReference>
<dbReference type="SUPFAM" id="SSF47954">
    <property type="entry name" value="Cyclin-like"/>
    <property type="match status" value="1"/>
</dbReference>
<dbReference type="CDD" id="cd20540">
    <property type="entry name" value="CYCLIN_CCNY_like"/>
    <property type="match status" value="1"/>
</dbReference>
<dbReference type="STRING" id="318479.A0A0N4ULQ8"/>
<dbReference type="InterPro" id="IPR036915">
    <property type="entry name" value="Cyclin-like_sf"/>
</dbReference>